<evidence type="ECO:0000313" key="2">
    <source>
        <dbReference type="EMBL" id="HDM89853.1"/>
    </source>
</evidence>
<sequence>MLPVSELRGAIPLAVFKFHFPIWKAFLLSVAGNLVPIVPILLFLDRIHRLLCRTSWGKRLFDKFSARTRKKGQIVKKYEALGLIAFVAIPLPATGAWTGAFAAFLFDIPFRKAFPAIVLGVLIAGFIVSAFVMAGYVGAAAVGAILLFLVLKEAYKRL</sequence>
<feature type="transmembrane region" description="Helical" evidence="1">
    <location>
        <begin position="20"/>
        <end position="44"/>
    </location>
</feature>
<keyword evidence="1" id="KW-0812">Transmembrane</keyword>
<proteinExistence type="predicted"/>
<feature type="transmembrane region" description="Helical" evidence="1">
    <location>
        <begin position="118"/>
        <end position="151"/>
    </location>
</feature>
<feature type="transmembrane region" description="Helical" evidence="1">
    <location>
        <begin position="80"/>
        <end position="106"/>
    </location>
</feature>
<dbReference type="EMBL" id="DRBW01000052">
    <property type="protein sequence ID" value="HDM89853.1"/>
    <property type="molecule type" value="Genomic_DNA"/>
</dbReference>
<protein>
    <submittedName>
        <fullName evidence="2">Ligand-binding protein SH3</fullName>
    </submittedName>
</protein>
<organism evidence="2">
    <name type="scientific">candidate division WOR-3 bacterium</name>
    <dbReference type="NCBI Taxonomy" id="2052148"/>
    <lineage>
        <taxon>Bacteria</taxon>
        <taxon>Bacteria division WOR-3</taxon>
    </lineage>
</organism>
<dbReference type="PANTHER" id="PTHR36007">
    <property type="entry name" value="TRANSPORT PROTEIN-RELATED"/>
    <property type="match status" value="1"/>
</dbReference>
<keyword evidence="1" id="KW-1133">Transmembrane helix</keyword>
<name>A0A7C1BIH1_UNCW3</name>
<comment type="caution">
    <text evidence="2">The sequence shown here is derived from an EMBL/GenBank/DDBJ whole genome shotgun (WGS) entry which is preliminary data.</text>
</comment>
<dbReference type="PANTHER" id="PTHR36007:SF2">
    <property type="entry name" value="TRANSPORT PROTEIN-RELATED"/>
    <property type="match status" value="1"/>
</dbReference>
<dbReference type="Pfam" id="PF06695">
    <property type="entry name" value="Sm_multidrug_ex"/>
    <property type="match status" value="1"/>
</dbReference>
<dbReference type="InterPro" id="IPR009577">
    <property type="entry name" value="Sm_multidrug_ex"/>
</dbReference>
<accession>A0A7C1BIH1</accession>
<dbReference type="AlphaFoldDB" id="A0A7C1BIH1"/>
<evidence type="ECO:0000256" key="1">
    <source>
        <dbReference type="SAM" id="Phobius"/>
    </source>
</evidence>
<keyword evidence="1" id="KW-0472">Membrane</keyword>
<reference evidence="2" key="1">
    <citation type="journal article" date="2020" name="mSystems">
        <title>Genome- and Community-Level Interaction Insights into Carbon Utilization and Element Cycling Functions of Hydrothermarchaeota in Hydrothermal Sediment.</title>
        <authorList>
            <person name="Zhou Z."/>
            <person name="Liu Y."/>
            <person name="Xu W."/>
            <person name="Pan J."/>
            <person name="Luo Z.H."/>
            <person name="Li M."/>
        </authorList>
    </citation>
    <scope>NUCLEOTIDE SEQUENCE [LARGE SCALE GENOMIC DNA]</scope>
    <source>
        <strain evidence="2">HyVt-237</strain>
    </source>
</reference>
<dbReference type="Proteomes" id="UP000885931">
    <property type="component" value="Unassembled WGS sequence"/>
</dbReference>
<gene>
    <name evidence="2" type="ORF">ENG67_01420</name>
</gene>